<dbReference type="PATRIC" id="fig|431306.5.peg.1443"/>
<proteinExistence type="inferred from homology"/>
<dbReference type="PANTHER" id="PTHR42788:SF13">
    <property type="entry name" value="ALIPHATIC SULFONATES IMPORT ATP-BINDING PROTEIN SSUB"/>
    <property type="match status" value="1"/>
</dbReference>
<evidence type="ECO:0000313" key="6">
    <source>
        <dbReference type="EMBL" id="CEF55431.1"/>
    </source>
</evidence>
<sequence length="276" mass="29966">MGSQMATMMQADMVASLNDVGLSHDGGNNFVLRHVSLTLARGEFVALLGPSGVGKSTLLRVLMGLMHPTEGQIGGSACASGASKADTTRRSRAMVFQDARLLPWRSVLRNVMFGLEGLHLNKNEKKARAQEALRLVGLEEAADRLPRRLSGGQRQRVGVARALTVNPDLLLMDEPFGALDPITRTSLQEELQRIWQQTHKTVLFVTHDIEEALRLATRVVVLAGGPPAGITGEIVVDMPERNPDSPAFRTYAARLRAMIAGEPDPGGEAYWRSAEI</sequence>
<dbReference type="PROSITE" id="PS00211">
    <property type="entry name" value="ABC_TRANSPORTER_1"/>
    <property type="match status" value="1"/>
</dbReference>
<protein>
    <submittedName>
        <fullName evidence="6">ABC transporter related</fullName>
    </submittedName>
</protein>
<accession>A0A0U5F7E3</accession>
<evidence type="ECO:0000259" key="5">
    <source>
        <dbReference type="PROSITE" id="PS50893"/>
    </source>
</evidence>
<dbReference type="EMBL" id="LN609302">
    <property type="protein sequence ID" value="CEF55431.1"/>
    <property type="molecule type" value="Genomic_DNA"/>
</dbReference>
<keyword evidence="4" id="KW-0067">ATP-binding</keyword>
<evidence type="ECO:0000313" key="7">
    <source>
        <dbReference type="Proteomes" id="UP000068250"/>
    </source>
</evidence>
<dbReference type="GO" id="GO:0016887">
    <property type="term" value="F:ATP hydrolysis activity"/>
    <property type="evidence" value="ECO:0007669"/>
    <property type="project" value="InterPro"/>
</dbReference>
<evidence type="ECO:0000256" key="1">
    <source>
        <dbReference type="ARBA" id="ARBA00005417"/>
    </source>
</evidence>
<dbReference type="InterPro" id="IPR003439">
    <property type="entry name" value="ABC_transporter-like_ATP-bd"/>
</dbReference>
<gene>
    <name evidence="6" type="primary">ssuB</name>
    <name evidence="6" type="ORF">AGA_1418</name>
</gene>
<dbReference type="Proteomes" id="UP000068250">
    <property type="component" value="Chromosome I"/>
</dbReference>
<keyword evidence="2" id="KW-0813">Transport</keyword>
<feature type="domain" description="ABC transporter" evidence="5">
    <location>
        <begin position="15"/>
        <end position="249"/>
    </location>
</feature>
<dbReference type="GO" id="GO:0005524">
    <property type="term" value="F:ATP binding"/>
    <property type="evidence" value="ECO:0007669"/>
    <property type="project" value="UniProtKB-KW"/>
</dbReference>
<evidence type="ECO:0000256" key="3">
    <source>
        <dbReference type="ARBA" id="ARBA00022741"/>
    </source>
</evidence>
<dbReference type="InterPro" id="IPR027417">
    <property type="entry name" value="P-loop_NTPase"/>
</dbReference>
<reference evidence="7" key="1">
    <citation type="submission" date="2014-09" db="EMBL/GenBank/DDBJ databases">
        <authorList>
            <person name="Illeghems K.G."/>
        </authorList>
    </citation>
    <scope>NUCLEOTIDE SEQUENCE [LARGE SCALE GENOMIC DNA]</scope>
    <source>
        <strain evidence="7">LMG 23848T</strain>
    </source>
</reference>
<evidence type="ECO:0000256" key="4">
    <source>
        <dbReference type="ARBA" id="ARBA00022840"/>
    </source>
</evidence>
<dbReference type="SUPFAM" id="SSF52540">
    <property type="entry name" value="P-loop containing nucleoside triphosphate hydrolases"/>
    <property type="match status" value="1"/>
</dbReference>
<dbReference type="CDD" id="cd03293">
    <property type="entry name" value="ABC_NrtD_SsuB_transporters"/>
    <property type="match status" value="1"/>
</dbReference>
<organism evidence="6 7">
    <name type="scientific">Acetobacter ghanensis</name>
    <dbReference type="NCBI Taxonomy" id="431306"/>
    <lineage>
        <taxon>Bacteria</taxon>
        <taxon>Pseudomonadati</taxon>
        <taxon>Pseudomonadota</taxon>
        <taxon>Alphaproteobacteria</taxon>
        <taxon>Acetobacterales</taxon>
        <taxon>Acetobacteraceae</taxon>
        <taxon>Acetobacter</taxon>
    </lineage>
</organism>
<keyword evidence="3" id="KW-0547">Nucleotide-binding</keyword>
<dbReference type="InterPro" id="IPR003593">
    <property type="entry name" value="AAA+_ATPase"/>
</dbReference>
<comment type="similarity">
    <text evidence="1">Belongs to the ABC transporter superfamily.</text>
</comment>
<dbReference type="SMART" id="SM00382">
    <property type="entry name" value="AAA"/>
    <property type="match status" value="1"/>
</dbReference>
<dbReference type="PROSITE" id="PS50893">
    <property type="entry name" value="ABC_TRANSPORTER_2"/>
    <property type="match status" value="1"/>
</dbReference>
<dbReference type="Pfam" id="PF00005">
    <property type="entry name" value="ABC_tran"/>
    <property type="match status" value="1"/>
</dbReference>
<name>A0A0U5F7E3_9PROT</name>
<dbReference type="InterPro" id="IPR017871">
    <property type="entry name" value="ABC_transporter-like_CS"/>
</dbReference>
<dbReference type="PANTHER" id="PTHR42788">
    <property type="entry name" value="TAURINE IMPORT ATP-BINDING PROTEIN-RELATED"/>
    <property type="match status" value="1"/>
</dbReference>
<evidence type="ECO:0000256" key="2">
    <source>
        <dbReference type="ARBA" id="ARBA00022448"/>
    </source>
</evidence>
<dbReference type="InterPro" id="IPR050166">
    <property type="entry name" value="ABC_transporter_ATP-bind"/>
</dbReference>
<dbReference type="AlphaFoldDB" id="A0A0U5F7E3"/>
<dbReference type="Gene3D" id="3.40.50.300">
    <property type="entry name" value="P-loop containing nucleotide triphosphate hydrolases"/>
    <property type="match status" value="1"/>
</dbReference>
<dbReference type="STRING" id="431306.AGA_1418"/>